<proteinExistence type="predicted"/>
<dbReference type="OrthoDB" id="9135221at2"/>
<name>A0A558R309_9SPHN</name>
<dbReference type="Proteomes" id="UP000318681">
    <property type="component" value="Unassembled WGS sequence"/>
</dbReference>
<accession>A0A558R309</accession>
<protein>
    <submittedName>
        <fullName evidence="1">Uncharacterized protein</fullName>
    </submittedName>
</protein>
<organism evidence="1 2">
    <name type="scientific">Alterirhizorhabdus solaris</name>
    <dbReference type="NCBI Taxonomy" id="2529389"/>
    <lineage>
        <taxon>Bacteria</taxon>
        <taxon>Pseudomonadati</taxon>
        <taxon>Pseudomonadota</taxon>
        <taxon>Alphaproteobacteria</taxon>
        <taxon>Sphingomonadales</taxon>
        <taxon>Rhizorhabdaceae</taxon>
        <taxon>Alterirhizorhabdus</taxon>
    </lineage>
</organism>
<dbReference type="RefSeq" id="WP_145151671.1">
    <property type="nucleotide sequence ID" value="NZ_VNIM01000042.1"/>
</dbReference>
<dbReference type="EMBL" id="VNIM01000042">
    <property type="protein sequence ID" value="TVV73773.1"/>
    <property type="molecule type" value="Genomic_DNA"/>
</dbReference>
<evidence type="ECO:0000313" key="2">
    <source>
        <dbReference type="Proteomes" id="UP000318681"/>
    </source>
</evidence>
<sequence length="206" mass="22674">MAKRAKQTNLPMVRAERGVVGQQMATVYHVPALTPKVSGPWSCEADKLAWTDAATRLPCIIRRSTHGFLCGYVAVGAGHPLFGFRGDAVPAGIVTVHGGLDYASPCDHRAPEETSICHVPDRHATREGINQWWFGFSCGQVTDLIPGDGAHAGEAQQLGLDQEYRDERYLFEQCTGLAAQLAAAAERQVWTIADHPRENRDREQRR</sequence>
<reference evidence="1 2" key="1">
    <citation type="submission" date="2019-07" db="EMBL/GenBank/DDBJ databases">
        <title>Sphingomonas solaris sp. nov., isolated from a solar panel from Boston, Massachusetts.</title>
        <authorList>
            <person name="Tanner K."/>
            <person name="Pascual J."/>
            <person name="Mancuso C."/>
            <person name="Pereto J."/>
            <person name="Khalil A."/>
            <person name="Vilanova C."/>
        </authorList>
    </citation>
    <scope>NUCLEOTIDE SEQUENCE [LARGE SCALE GENOMIC DNA]</scope>
    <source>
        <strain evidence="1 2">R4DWN</strain>
    </source>
</reference>
<evidence type="ECO:0000313" key="1">
    <source>
        <dbReference type="EMBL" id="TVV73773.1"/>
    </source>
</evidence>
<comment type="caution">
    <text evidence="1">The sequence shown here is derived from an EMBL/GenBank/DDBJ whole genome shotgun (WGS) entry which is preliminary data.</text>
</comment>
<keyword evidence="2" id="KW-1185">Reference proteome</keyword>
<dbReference type="AlphaFoldDB" id="A0A558R309"/>
<gene>
    <name evidence="1" type="ORF">FOY91_11395</name>
</gene>